<dbReference type="EMBL" id="SLYC01000012">
    <property type="protein sequence ID" value="TCQ02910.1"/>
    <property type="molecule type" value="Genomic_DNA"/>
</dbReference>
<protein>
    <submittedName>
        <fullName evidence="1">Uncharacterized protein</fullName>
    </submittedName>
</protein>
<organism evidence="1 2">
    <name type="scientific">Serpentinicella alkaliphila</name>
    <dbReference type="NCBI Taxonomy" id="1734049"/>
    <lineage>
        <taxon>Bacteria</taxon>
        <taxon>Bacillati</taxon>
        <taxon>Bacillota</taxon>
        <taxon>Clostridia</taxon>
        <taxon>Peptostreptococcales</taxon>
        <taxon>Natronincolaceae</taxon>
        <taxon>Serpentinicella</taxon>
    </lineage>
</organism>
<dbReference type="AlphaFoldDB" id="A0A4R2TH70"/>
<evidence type="ECO:0000313" key="2">
    <source>
        <dbReference type="Proteomes" id="UP000295504"/>
    </source>
</evidence>
<sequence>MGIIFEEKTSRKIENGNKAVFTLFAYSDDFHPDNDEGCYTCIVRIVNEYNSLVVEYYRLFLIKNFDEKHYKNFIRKFSSNIEYRDQFDYKHDYIERRDPNIIDEEIGEVIAELNNLGLNTQYSCQGTKDIWSDRPNKGDGHSVMAYIKFLEKLPSSFIHLAKECRYFDVGSQVISSKKREYNIYFVKCMQELIDRWKIVILKNRD</sequence>
<accession>A0A4R2TH70</accession>
<dbReference type="OrthoDB" id="2678948at2"/>
<keyword evidence="2" id="KW-1185">Reference proteome</keyword>
<dbReference type="RefSeq" id="WP_132848209.1">
    <property type="nucleotide sequence ID" value="NZ_CP058648.1"/>
</dbReference>
<name>A0A4R2TH70_9FIRM</name>
<dbReference type="Proteomes" id="UP000295504">
    <property type="component" value="Unassembled WGS sequence"/>
</dbReference>
<gene>
    <name evidence="1" type="ORF">EDD79_101240</name>
</gene>
<comment type="caution">
    <text evidence="1">The sequence shown here is derived from an EMBL/GenBank/DDBJ whole genome shotgun (WGS) entry which is preliminary data.</text>
</comment>
<evidence type="ECO:0000313" key="1">
    <source>
        <dbReference type="EMBL" id="TCQ02910.1"/>
    </source>
</evidence>
<proteinExistence type="predicted"/>
<reference evidence="1 2" key="1">
    <citation type="submission" date="2019-03" db="EMBL/GenBank/DDBJ databases">
        <title>Genomic Encyclopedia of Type Strains, Phase IV (KMG-IV): sequencing the most valuable type-strain genomes for metagenomic binning, comparative biology and taxonomic classification.</title>
        <authorList>
            <person name="Goeker M."/>
        </authorList>
    </citation>
    <scope>NUCLEOTIDE SEQUENCE [LARGE SCALE GENOMIC DNA]</scope>
    <source>
        <strain evidence="1 2">DSM 100013</strain>
    </source>
</reference>